<dbReference type="InParanoid" id="A0A1C7NJ79"/>
<sequence>MATVIDFCTPAVPGEVHKYYGDSHNKFLKLPHIPPASQTPKKVANKKSELKTLRSVALYGDLRLLRHFLEMVPDKIKAVNEPHPATGLTCLHFAASQGHLKFIQCLVEEYAVRVDSTDKEGETALLKAAYNGHYHVVEYLLNSNANIHHKDKDGWTALHNACSRGYIRIVRLLIERKAKVEARSKMGHTPLINAASKGYMTIVEYLLDEAHANPLIKNNFGEAAYDVSAAAGESYICEMLEKAGRKWWHLQHTEGILNPGNKRASRFGAVYDLLDFHVTAIVILHENQRSSSLLGFYRPQFSATYLTAADTRGPWSLHPSGEPSSKEAVALPSNASNNHRDSKLSNWFWLTDWQVDYSNPRVDPTSGWQYARSFADDDSAWTPVAPTSGYNWVRRRRWVRVMKRKVDLEKGSYRGEHMPIANDIDEEDETDSQEDTNDYLLEAENIIQSVKSDMNTEQDTHDAEVLRDDIQKYNKAIDLLMEAISTDDNEFRMNQATTLIRSYSSQIDKLNAKITESGASAITSITSTITATTVDTDIASPTNLKLDLDTADDDNPWSNSSSSNRENLTVNWTGSPQNLSSIDILVPEEQKPTRVWESDVSAKACRICVKKFSFLLRRHHCRKCGMVVCDKCSPYKVFLNPSDILQDPNGVLESVSVLAVQKQRICERCYFQENMIPGN</sequence>
<dbReference type="Proteomes" id="UP000093000">
    <property type="component" value="Unassembled WGS sequence"/>
</dbReference>
<dbReference type="Pfam" id="PF12796">
    <property type="entry name" value="Ank_2"/>
    <property type="match status" value="1"/>
</dbReference>
<dbReference type="SUPFAM" id="SSF48403">
    <property type="entry name" value="Ankyrin repeat"/>
    <property type="match status" value="1"/>
</dbReference>
<protein>
    <submittedName>
        <fullName evidence="11">Ankyrin repeat and KH domain-containing protein 1</fullName>
    </submittedName>
</protein>
<dbReference type="Pfam" id="PF00023">
    <property type="entry name" value="Ank"/>
    <property type="match status" value="1"/>
</dbReference>
<dbReference type="Pfam" id="PF01363">
    <property type="entry name" value="FYVE"/>
    <property type="match status" value="1"/>
</dbReference>
<dbReference type="Gene3D" id="3.30.40.10">
    <property type="entry name" value="Zinc/RING finger domain, C3HC4 (zinc finger)"/>
    <property type="match status" value="1"/>
</dbReference>
<dbReference type="Pfam" id="PF13857">
    <property type="entry name" value="Ank_5"/>
    <property type="match status" value="1"/>
</dbReference>
<evidence type="ECO:0000256" key="2">
    <source>
        <dbReference type="ARBA" id="ARBA00022737"/>
    </source>
</evidence>
<keyword evidence="4" id="KW-0862">Zinc</keyword>
<evidence type="ECO:0000256" key="6">
    <source>
        <dbReference type="PROSITE-ProRule" id="PRU00023"/>
    </source>
</evidence>
<evidence type="ECO:0000313" key="11">
    <source>
        <dbReference type="EMBL" id="OBZ89115.1"/>
    </source>
</evidence>
<comment type="caution">
    <text evidence="11">The sequence shown here is derived from an EMBL/GenBank/DDBJ whole genome shotgun (WGS) entry which is preliminary data.</text>
</comment>
<keyword evidence="12" id="KW-1185">Reference proteome</keyword>
<dbReference type="PROSITE" id="PS50178">
    <property type="entry name" value="ZF_FYVE"/>
    <property type="match status" value="1"/>
</dbReference>
<keyword evidence="8" id="KW-0175">Coiled coil</keyword>
<evidence type="ECO:0000256" key="7">
    <source>
        <dbReference type="PROSITE-ProRule" id="PRU00091"/>
    </source>
</evidence>
<dbReference type="SMART" id="SM00248">
    <property type="entry name" value="ANK"/>
    <property type="match status" value="4"/>
</dbReference>
<dbReference type="InterPro" id="IPR017455">
    <property type="entry name" value="Znf_FYVE-rel"/>
</dbReference>
<dbReference type="PANTHER" id="PTHR24171">
    <property type="entry name" value="ANKYRIN REPEAT DOMAIN-CONTAINING PROTEIN 39-RELATED"/>
    <property type="match status" value="1"/>
</dbReference>
<dbReference type="InterPro" id="IPR011011">
    <property type="entry name" value="Znf_FYVE_PHD"/>
</dbReference>
<evidence type="ECO:0000256" key="9">
    <source>
        <dbReference type="SAM" id="MobiDB-lite"/>
    </source>
</evidence>
<reference evidence="11 12" key="1">
    <citation type="submission" date="2016-03" db="EMBL/GenBank/DDBJ databases">
        <title>Choanephora cucurbitarum.</title>
        <authorList>
            <person name="Min B."/>
            <person name="Park H."/>
            <person name="Park J.-H."/>
            <person name="Shin H.-D."/>
            <person name="Choi I.-G."/>
        </authorList>
    </citation>
    <scope>NUCLEOTIDE SEQUENCE [LARGE SCALE GENOMIC DNA]</scope>
    <source>
        <strain evidence="11 12">KUS-F28377</strain>
    </source>
</reference>
<dbReference type="GO" id="GO:0008270">
    <property type="term" value="F:zinc ion binding"/>
    <property type="evidence" value="ECO:0007669"/>
    <property type="project" value="UniProtKB-KW"/>
</dbReference>
<evidence type="ECO:0000256" key="5">
    <source>
        <dbReference type="ARBA" id="ARBA00023043"/>
    </source>
</evidence>
<gene>
    <name evidence="11" type="primary">ANKHD1</name>
    <name evidence="11" type="ORF">A0J61_02838</name>
</gene>
<keyword evidence="2" id="KW-0677">Repeat</keyword>
<dbReference type="Gene3D" id="1.25.40.20">
    <property type="entry name" value="Ankyrin repeat-containing domain"/>
    <property type="match status" value="2"/>
</dbReference>
<dbReference type="SUPFAM" id="SSF57903">
    <property type="entry name" value="FYVE/PHD zinc finger"/>
    <property type="match status" value="1"/>
</dbReference>
<dbReference type="InterPro" id="IPR002110">
    <property type="entry name" value="Ankyrin_rpt"/>
</dbReference>
<keyword evidence="5 6" id="KW-0040">ANK repeat</keyword>
<dbReference type="SMART" id="SM00064">
    <property type="entry name" value="FYVE"/>
    <property type="match status" value="1"/>
</dbReference>
<feature type="region of interest" description="Disordered" evidence="9">
    <location>
        <begin position="549"/>
        <end position="569"/>
    </location>
</feature>
<evidence type="ECO:0000256" key="8">
    <source>
        <dbReference type="SAM" id="Coils"/>
    </source>
</evidence>
<keyword evidence="3 7" id="KW-0863">Zinc-finger</keyword>
<evidence type="ECO:0000256" key="3">
    <source>
        <dbReference type="ARBA" id="ARBA00022771"/>
    </source>
</evidence>
<dbReference type="OrthoDB" id="660555at2759"/>
<organism evidence="11 12">
    <name type="scientific">Choanephora cucurbitarum</name>
    <dbReference type="NCBI Taxonomy" id="101091"/>
    <lineage>
        <taxon>Eukaryota</taxon>
        <taxon>Fungi</taxon>
        <taxon>Fungi incertae sedis</taxon>
        <taxon>Mucoromycota</taxon>
        <taxon>Mucoromycotina</taxon>
        <taxon>Mucoromycetes</taxon>
        <taxon>Mucorales</taxon>
        <taxon>Mucorineae</taxon>
        <taxon>Choanephoraceae</taxon>
        <taxon>Choanephoroideae</taxon>
        <taxon>Choanephora</taxon>
    </lineage>
</organism>
<evidence type="ECO:0000259" key="10">
    <source>
        <dbReference type="PROSITE" id="PS50178"/>
    </source>
</evidence>
<dbReference type="PROSITE" id="PS50088">
    <property type="entry name" value="ANK_REPEAT"/>
    <property type="match status" value="2"/>
</dbReference>
<dbReference type="AlphaFoldDB" id="A0A1C7NJ79"/>
<dbReference type="EMBL" id="LUGH01000113">
    <property type="protein sequence ID" value="OBZ89115.1"/>
    <property type="molecule type" value="Genomic_DNA"/>
</dbReference>
<dbReference type="InterPro" id="IPR013083">
    <property type="entry name" value="Znf_RING/FYVE/PHD"/>
</dbReference>
<dbReference type="STRING" id="101091.A0A1C7NJ79"/>
<evidence type="ECO:0000313" key="12">
    <source>
        <dbReference type="Proteomes" id="UP000093000"/>
    </source>
</evidence>
<evidence type="ECO:0000256" key="1">
    <source>
        <dbReference type="ARBA" id="ARBA00022723"/>
    </source>
</evidence>
<feature type="coiled-coil region" evidence="8">
    <location>
        <begin position="463"/>
        <end position="513"/>
    </location>
</feature>
<dbReference type="InterPro" id="IPR036770">
    <property type="entry name" value="Ankyrin_rpt-contain_sf"/>
</dbReference>
<dbReference type="PROSITE" id="PS50297">
    <property type="entry name" value="ANK_REP_REGION"/>
    <property type="match status" value="2"/>
</dbReference>
<dbReference type="CDD" id="cd15737">
    <property type="entry name" value="FYVE2_Vac1p_like"/>
    <property type="match status" value="1"/>
</dbReference>
<feature type="repeat" description="ANK" evidence="6">
    <location>
        <begin position="153"/>
        <end position="185"/>
    </location>
</feature>
<feature type="repeat" description="ANK" evidence="6">
    <location>
        <begin position="120"/>
        <end position="152"/>
    </location>
</feature>
<dbReference type="InterPro" id="IPR000306">
    <property type="entry name" value="Znf_FYVE"/>
</dbReference>
<evidence type="ECO:0000256" key="4">
    <source>
        <dbReference type="ARBA" id="ARBA00022833"/>
    </source>
</evidence>
<feature type="domain" description="FYVE-type" evidence="10">
    <location>
        <begin position="599"/>
        <end position="674"/>
    </location>
</feature>
<accession>A0A1C7NJ79</accession>
<keyword evidence="1" id="KW-0479">Metal-binding</keyword>
<name>A0A1C7NJ79_9FUNG</name>
<proteinExistence type="predicted"/>
<feature type="region of interest" description="Disordered" evidence="9">
    <location>
        <begin position="316"/>
        <end position="339"/>
    </location>
</feature>